<name>A0A7W5FP12_9BACL</name>
<dbReference type="Proteomes" id="UP000570361">
    <property type="component" value="Unassembled WGS sequence"/>
</dbReference>
<dbReference type="RefSeq" id="WP_183601721.1">
    <property type="nucleotide sequence ID" value="NZ_JACHXK010000009.1"/>
</dbReference>
<accession>A0A7W5FP12</accession>
<comment type="caution">
    <text evidence="2">The sequence shown here is derived from an EMBL/GenBank/DDBJ whole genome shotgun (WGS) entry which is preliminary data.</text>
</comment>
<evidence type="ECO:0000256" key="1">
    <source>
        <dbReference type="SAM" id="Phobius"/>
    </source>
</evidence>
<reference evidence="2 3" key="1">
    <citation type="submission" date="2020-08" db="EMBL/GenBank/DDBJ databases">
        <title>Genomic Encyclopedia of Type Strains, Phase III (KMG-III): the genomes of soil and plant-associated and newly described type strains.</title>
        <authorList>
            <person name="Whitman W."/>
        </authorList>
    </citation>
    <scope>NUCLEOTIDE SEQUENCE [LARGE SCALE GENOMIC DNA]</scope>
    <source>
        <strain evidence="2 3">CECT 5862</strain>
    </source>
</reference>
<evidence type="ECO:0000313" key="3">
    <source>
        <dbReference type="Proteomes" id="UP000570361"/>
    </source>
</evidence>
<keyword evidence="1" id="KW-0812">Transmembrane</keyword>
<dbReference type="PROSITE" id="PS51257">
    <property type="entry name" value="PROKAR_LIPOPROTEIN"/>
    <property type="match status" value="1"/>
</dbReference>
<keyword evidence="1" id="KW-0472">Membrane</keyword>
<dbReference type="EMBL" id="JACHXK010000009">
    <property type="protein sequence ID" value="MBB3111865.1"/>
    <property type="molecule type" value="Genomic_DNA"/>
</dbReference>
<proteinExistence type="predicted"/>
<organism evidence="2 3">
    <name type="scientific">Paenibacillus phyllosphaerae</name>
    <dbReference type="NCBI Taxonomy" id="274593"/>
    <lineage>
        <taxon>Bacteria</taxon>
        <taxon>Bacillati</taxon>
        <taxon>Bacillota</taxon>
        <taxon>Bacilli</taxon>
        <taxon>Bacillales</taxon>
        <taxon>Paenibacillaceae</taxon>
        <taxon>Paenibacillus</taxon>
    </lineage>
</organism>
<keyword evidence="2" id="KW-0436">Ligase</keyword>
<sequence length="67" mass="7748">MTIKKLYLTVVLYFIWIALSCTVVAGTPHLFVRILNLICIVLLSAMMGAFIREIFMLKQKQKEKEQS</sequence>
<keyword evidence="1" id="KW-1133">Transmembrane helix</keyword>
<feature type="transmembrane region" description="Helical" evidence="1">
    <location>
        <begin position="31"/>
        <end position="51"/>
    </location>
</feature>
<dbReference type="GO" id="GO:0016874">
    <property type="term" value="F:ligase activity"/>
    <property type="evidence" value="ECO:0007669"/>
    <property type="project" value="UniProtKB-KW"/>
</dbReference>
<gene>
    <name evidence="2" type="ORF">FHS18_003933</name>
</gene>
<evidence type="ECO:0000313" key="2">
    <source>
        <dbReference type="EMBL" id="MBB3111865.1"/>
    </source>
</evidence>
<feature type="transmembrane region" description="Helical" evidence="1">
    <location>
        <begin position="7"/>
        <end position="25"/>
    </location>
</feature>
<protein>
    <submittedName>
        <fullName evidence="2">Acyl-CoA synthetase (AMP-forming)/AMP-acid ligase II</fullName>
    </submittedName>
</protein>
<keyword evidence="3" id="KW-1185">Reference proteome</keyword>
<dbReference type="AlphaFoldDB" id="A0A7W5FP12"/>